<sequence length="163" mass="18024">MINTATRVRVPPPEPGEPVPKPAYKPSLGPSFSHMTDMSLFLTRGDSNGVNSRGTRLALRVLKSRESVCLPSVPNLRIHQLILSRRTPAFASILVLEMIALSSENALFSVIGEYYRGQPSICSTLVWLGSLKDRGGYDFWTRMKKKPVYMGPSKLLETMSSGL</sequence>
<comment type="caution">
    <text evidence="1">The sequence shown here is derived from an EMBL/GenBank/DDBJ whole genome shotgun (WGS) entry which is preliminary data.</text>
</comment>
<reference evidence="1" key="1">
    <citation type="submission" date="2021-06" db="EMBL/GenBank/DDBJ databases">
        <authorList>
            <person name="Kallberg Y."/>
            <person name="Tangrot J."/>
            <person name="Rosling A."/>
        </authorList>
    </citation>
    <scope>NUCLEOTIDE SEQUENCE</scope>
    <source>
        <strain evidence="1">CL356</strain>
    </source>
</reference>
<name>A0ACA9QDU6_9GLOM</name>
<protein>
    <submittedName>
        <fullName evidence="1">12921_t:CDS:1</fullName>
    </submittedName>
</protein>
<evidence type="ECO:0000313" key="1">
    <source>
        <dbReference type="EMBL" id="CAG8746786.1"/>
    </source>
</evidence>
<dbReference type="Proteomes" id="UP000789525">
    <property type="component" value="Unassembled WGS sequence"/>
</dbReference>
<feature type="non-terminal residue" evidence="1">
    <location>
        <position position="163"/>
    </location>
</feature>
<proteinExistence type="predicted"/>
<keyword evidence="2" id="KW-1185">Reference proteome</keyword>
<organism evidence="1 2">
    <name type="scientific">Acaulospora colombiana</name>
    <dbReference type="NCBI Taxonomy" id="27376"/>
    <lineage>
        <taxon>Eukaryota</taxon>
        <taxon>Fungi</taxon>
        <taxon>Fungi incertae sedis</taxon>
        <taxon>Mucoromycota</taxon>
        <taxon>Glomeromycotina</taxon>
        <taxon>Glomeromycetes</taxon>
        <taxon>Diversisporales</taxon>
        <taxon>Acaulosporaceae</taxon>
        <taxon>Acaulospora</taxon>
    </lineage>
</organism>
<gene>
    <name evidence="1" type="ORF">ACOLOM_LOCUS12488</name>
</gene>
<accession>A0ACA9QDU6</accession>
<evidence type="ECO:0000313" key="2">
    <source>
        <dbReference type="Proteomes" id="UP000789525"/>
    </source>
</evidence>
<dbReference type="EMBL" id="CAJVPT010050899">
    <property type="protein sequence ID" value="CAG8746786.1"/>
    <property type="molecule type" value="Genomic_DNA"/>
</dbReference>